<dbReference type="InterPro" id="IPR002347">
    <property type="entry name" value="SDR_fam"/>
</dbReference>
<proteinExistence type="inferred from homology"/>
<evidence type="ECO:0000313" key="3">
    <source>
        <dbReference type="EMBL" id="MEJ6011370.1"/>
    </source>
</evidence>
<evidence type="ECO:0000256" key="1">
    <source>
        <dbReference type="ARBA" id="ARBA00006484"/>
    </source>
</evidence>
<dbReference type="InterPro" id="IPR036291">
    <property type="entry name" value="NAD(P)-bd_dom_sf"/>
</dbReference>
<comment type="caution">
    <text evidence="3">The sequence shown here is derived from an EMBL/GenBank/DDBJ whole genome shotgun (WGS) entry which is preliminary data.</text>
</comment>
<dbReference type="Pfam" id="PF13561">
    <property type="entry name" value="adh_short_C2"/>
    <property type="match status" value="1"/>
</dbReference>
<dbReference type="GO" id="GO:0016491">
    <property type="term" value="F:oxidoreductase activity"/>
    <property type="evidence" value="ECO:0007669"/>
    <property type="project" value="UniProtKB-KW"/>
</dbReference>
<evidence type="ECO:0000313" key="4">
    <source>
        <dbReference type="Proteomes" id="UP001379235"/>
    </source>
</evidence>
<dbReference type="EMBL" id="JBBHJY010000008">
    <property type="protein sequence ID" value="MEJ6011370.1"/>
    <property type="molecule type" value="Genomic_DNA"/>
</dbReference>
<dbReference type="SUPFAM" id="SSF51735">
    <property type="entry name" value="NAD(P)-binding Rossmann-fold domains"/>
    <property type="match status" value="1"/>
</dbReference>
<dbReference type="PANTHER" id="PTHR43639:SF1">
    <property type="entry name" value="SHORT-CHAIN DEHYDROGENASE_REDUCTASE FAMILY PROTEIN"/>
    <property type="match status" value="1"/>
</dbReference>
<reference evidence="3 4" key="1">
    <citation type="submission" date="2024-03" db="EMBL/GenBank/DDBJ databases">
        <authorList>
            <person name="Jo J.-H."/>
        </authorList>
    </citation>
    <scope>NUCLEOTIDE SEQUENCE [LARGE SCALE GENOMIC DNA]</scope>
    <source>
        <strain evidence="3 4">AS3R-12</strain>
    </source>
</reference>
<dbReference type="EC" id="1.-.-.-" evidence="3"/>
<dbReference type="PRINTS" id="PR00081">
    <property type="entry name" value="GDHRDH"/>
</dbReference>
<dbReference type="Gene3D" id="3.40.50.720">
    <property type="entry name" value="NAD(P)-binding Rossmann-like Domain"/>
    <property type="match status" value="1"/>
</dbReference>
<gene>
    <name evidence="3" type="ORF">WG900_15730</name>
</gene>
<keyword evidence="4" id="KW-1185">Reference proteome</keyword>
<name>A0ABU8SBM1_9SPHN</name>
<dbReference type="PANTHER" id="PTHR43639">
    <property type="entry name" value="OXIDOREDUCTASE, SHORT-CHAIN DEHYDROGENASE/REDUCTASE FAMILY (AFU_ORTHOLOGUE AFUA_5G02870)"/>
    <property type="match status" value="1"/>
</dbReference>
<dbReference type="PROSITE" id="PS00061">
    <property type="entry name" value="ADH_SHORT"/>
    <property type="match status" value="1"/>
</dbReference>
<comment type="similarity">
    <text evidence="1">Belongs to the short-chain dehydrogenases/reductases (SDR) family.</text>
</comment>
<keyword evidence="2 3" id="KW-0560">Oxidoreductase</keyword>
<dbReference type="CDD" id="cd05233">
    <property type="entry name" value="SDR_c"/>
    <property type="match status" value="1"/>
</dbReference>
<sequence length="257" mass="27137">MSKRYEGKVVVVTGAAQGLGRALALGYAREGATLGLVDVKADGLAETKVLAEGLGATVETFVGDLSQEATVEALGAEVLARFPLIDVLYNNAGAAYGEVNTPIDQVSWDKFQFFLGLNTLSPLFLARALRPALKAAAKVRGSCVINQSSMASYQPAVVYGVTKSALNQLTWGMARMFGADGIRVNAVAPGLMETEASASSLGAERQEAIRALQMLPGEGSPEDIVNLGLFLGSDDARFITAEVMHCDAGHPFRAWRQ</sequence>
<organism evidence="3 4">
    <name type="scientific">Novosphingobium aquae</name>
    <dbReference type="NCBI Taxonomy" id="3133435"/>
    <lineage>
        <taxon>Bacteria</taxon>
        <taxon>Pseudomonadati</taxon>
        <taxon>Pseudomonadota</taxon>
        <taxon>Alphaproteobacteria</taxon>
        <taxon>Sphingomonadales</taxon>
        <taxon>Sphingomonadaceae</taxon>
        <taxon>Novosphingobium</taxon>
    </lineage>
</organism>
<protein>
    <submittedName>
        <fullName evidence="3">SDR family oxidoreductase</fullName>
        <ecNumber evidence="3">1.-.-.-</ecNumber>
    </submittedName>
</protein>
<evidence type="ECO:0000256" key="2">
    <source>
        <dbReference type="ARBA" id="ARBA00023002"/>
    </source>
</evidence>
<accession>A0ABU8SBM1</accession>
<dbReference type="Proteomes" id="UP001379235">
    <property type="component" value="Unassembled WGS sequence"/>
</dbReference>
<dbReference type="RefSeq" id="WP_339968544.1">
    <property type="nucleotide sequence ID" value="NZ_JBBHJY010000008.1"/>
</dbReference>
<dbReference type="InterPro" id="IPR020904">
    <property type="entry name" value="Sc_DH/Rdtase_CS"/>
</dbReference>